<dbReference type="AlphaFoldDB" id="A0A0D6PFX6"/>
<evidence type="ECO:0000313" key="1">
    <source>
        <dbReference type="EMBL" id="GAN80266.1"/>
    </source>
</evidence>
<gene>
    <name evidence="1" type="ORF">Aam_041_033</name>
</gene>
<accession>A0A0D6PFX6</accession>
<sequence>MIEEFSNPFLPPAVIVHGLSHAIRAVASALPVTLLSAPGAGAAWGCLWWQELLAATGHHGPALLDCAASPGRAAEALAIGLNGIVLTPGASWSEIAALAAQSSALLLPKRPTALDLGLKRNERRLIPWLGG</sequence>
<protein>
    <submittedName>
        <fullName evidence="1">Uncharacterized protein</fullName>
    </submittedName>
</protein>
<evidence type="ECO:0000313" key="2">
    <source>
        <dbReference type="Proteomes" id="UP000032668"/>
    </source>
</evidence>
<dbReference type="Proteomes" id="UP000032668">
    <property type="component" value="Unassembled WGS sequence"/>
</dbReference>
<dbReference type="OrthoDB" id="7218549at2"/>
<dbReference type="RefSeq" id="WP_048878689.1">
    <property type="nucleotide sequence ID" value="NZ_BANC01000041.1"/>
</dbReference>
<keyword evidence="2" id="KW-1185">Reference proteome</keyword>
<dbReference type="STRING" id="1120923.SAMN02746095_01610"/>
<dbReference type="EMBL" id="BANC01000041">
    <property type="protein sequence ID" value="GAN80266.1"/>
    <property type="molecule type" value="Genomic_DNA"/>
</dbReference>
<comment type="caution">
    <text evidence="1">The sequence shown here is derived from an EMBL/GenBank/DDBJ whole genome shotgun (WGS) entry which is preliminary data.</text>
</comment>
<reference evidence="1 2" key="1">
    <citation type="submission" date="2012-11" db="EMBL/GenBank/DDBJ databases">
        <title>Whole genome sequence of Acidocella aminolytica 101 = DSM 11237.</title>
        <authorList>
            <person name="Azuma Y."/>
            <person name="Higashiura N."/>
            <person name="Hirakawa H."/>
            <person name="Matsushita K."/>
        </authorList>
    </citation>
    <scope>NUCLEOTIDE SEQUENCE [LARGE SCALE GENOMIC DNA]</scope>
    <source>
        <strain evidence="2">101 / DSM 11237</strain>
    </source>
</reference>
<proteinExistence type="predicted"/>
<organism evidence="1 2">
    <name type="scientific">Acidocella aminolytica 101 = DSM 11237</name>
    <dbReference type="NCBI Taxonomy" id="1120923"/>
    <lineage>
        <taxon>Bacteria</taxon>
        <taxon>Pseudomonadati</taxon>
        <taxon>Pseudomonadota</taxon>
        <taxon>Alphaproteobacteria</taxon>
        <taxon>Acetobacterales</taxon>
        <taxon>Acidocellaceae</taxon>
        <taxon>Acidocella</taxon>
    </lineage>
</organism>
<name>A0A0D6PFX6_9PROT</name>